<dbReference type="Proteomes" id="UP000218332">
    <property type="component" value="Unassembled WGS sequence"/>
</dbReference>
<keyword evidence="1" id="KW-0812">Transmembrane</keyword>
<name>A0A2A2I2R4_9GAMM</name>
<keyword evidence="1" id="KW-1133">Transmembrane helix</keyword>
<dbReference type="OrthoDB" id="6359046at2"/>
<reference evidence="3 5" key="2">
    <citation type="submission" date="2018-04" db="EMBL/GenBank/DDBJ databases">
        <title>Genomic Encyclopedia of Type Strains, Phase IV (KMG-IV): sequencing the most valuable type-strain genomes for metagenomic binning, comparative biology and taxonomic classification.</title>
        <authorList>
            <person name="Goeker M."/>
        </authorList>
    </citation>
    <scope>NUCLEOTIDE SEQUENCE [LARGE SCALE GENOMIC DNA]</scope>
    <source>
        <strain evidence="3 5">DSM 28688</strain>
    </source>
</reference>
<reference evidence="2 4" key="1">
    <citation type="submission" date="2017-07" db="EMBL/GenBank/DDBJ databases">
        <title>Tamlnaduibacter salinus (Mi-7) genome sequencing.</title>
        <authorList>
            <person name="Verma A."/>
            <person name="Krishnamurthi S."/>
        </authorList>
    </citation>
    <scope>NUCLEOTIDE SEQUENCE [LARGE SCALE GENOMIC DNA]</scope>
    <source>
        <strain evidence="2 4">Mi-7</strain>
    </source>
</reference>
<keyword evidence="1" id="KW-0472">Membrane</keyword>
<proteinExistence type="predicted"/>
<keyword evidence="4" id="KW-1185">Reference proteome</keyword>
<dbReference type="EMBL" id="QEKQ01000001">
    <property type="protein sequence ID" value="PVY79214.1"/>
    <property type="molecule type" value="Genomic_DNA"/>
</dbReference>
<dbReference type="AlphaFoldDB" id="A0A2A2I2R4"/>
<protein>
    <submittedName>
        <fullName evidence="3">General secretion pathway protein N</fullName>
    </submittedName>
</protein>
<accession>A0A2A2I2R4</accession>
<organism evidence="2 4">
    <name type="scientific">Tamilnaduibacter salinus</name>
    <dbReference type="NCBI Taxonomy" id="1484056"/>
    <lineage>
        <taxon>Bacteria</taxon>
        <taxon>Pseudomonadati</taxon>
        <taxon>Pseudomonadota</taxon>
        <taxon>Gammaproteobacteria</taxon>
        <taxon>Pseudomonadales</taxon>
        <taxon>Marinobacteraceae</taxon>
        <taxon>Tamilnaduibacter</taxon>
    </lineage>
</organism>
<evidence type="ECO:0000313" key="4">
    <source>
        <dbReference type="Proteomes" id="UP000218332"/>
    </source>
</evidence>
<evidence type="ECO:0000313" key="2">
    <source>
        <dbReference type="EMBL" id="PAV25708.1"/>
    </source>
</evidence>
<evidence type="ECO:0000313" key="3">
    <source>
        <dbReference type="EMBL" id="PVY79214.1"/>
    </source>
</evidence>
<evidence type="ECO:0000256" key="1">
    <source>
        <dbReference type="SAM" id="Phobius"/>
    </source>
</evidence>
<dbReference type="Proteomes" id="UP000245887">
    <property type="component" value="Unassembled WGS sequence"/>
</dbReference>
<dbReference type="RefSeq" id="WP_095611258.1">
    <property type="nucleotide sequence ID" value="NZ_NMPM01000050.1"/>
</dbReference>
<gene>
    <name evidence="3" type="ORF">C8D92_101424</name>
    <name evidence="2" type="ORF">CF392_09710</name>
</gene>
<sequence length="263" mass="28553">MADEPVKPFLRPGKLILLILLGLLVYAGAVVATVPAGWVWYWAEKQLALPEVVRVEGVTGQLWDGGAQLRLMNRSVQVFWHLESLGTGPGWATLGWRLKSRSSQLQGDFTVLGENSAQLQMTGNVHVPEFHGQIRRSGGAMINGDVTIQNLRLKMAQNRVVAANGLATWPGGPVRWPVGQRMQSAEIPAMEMRLSDQGGTPMLTLNEAGKQASVADAMILSNGNARIRVYRRMVDLVDQPWSGNQGPGAVIFQVTQPLLMGAG</sequence>
<evidence type="ECO:0000313" key="5">
    <source>
        <dbReference type="Proteomes" id="UP000245887"/>
    </source>
</evidence>
<feature type="transmembrane region" description="Helical" evidence="1">
    <location>
        <begin position="15"/>
        <end position="43"/>
    </location>
</feature>
<dbReference type="EMBL" id="NMPM01000050">
    <property type="protein sequence ID" value="PAV25708.1"/>
    <property type="molecule type" value="Genomic_DNA"/>
</dbReference>
<comment type="caution">
    <text evidence="2">The sequence shown here is derived from an EMBL/GenBank/DDBJ whole genome shotgun (WGS) entry which is preliminary data.</text>
</comment>